<keyword evidence="2" id="KW-1185">Reference proteome</keyword>
<reference evidence="1 2" key="1">
    <citation type="submission" date="2019-02" db="EMBL/GenBank/DDBJ databases">
        <title>Deep-cultivation of Planctomycetes and their phenomic and genomic characterization uncovers novel biology.</title>
        <authorList>
            <person name="Wiegand S."/>
            <person name="Jogler M."/>
            <person name="Boedeker C."/>
            <person name="Pinto D."/>
            <person name="Vollmers J."/>
            <person name="Rivas-Marin E."/>
            <person name="Kohn T."/>
            <person name="Peeters S.H."/>
            <person name="Heuer A."/>
            <person name="Rast P."/>
            <person name="Oberbeckmann S."/>
            <person name="Bunk B."/>
            <person name="Jeske O."/>
            <person name="Meyerdierks A."/>
            <person name="Storesund J.E."/>
            <person name="Kallscheuer N."/>
            <person name="Luecker S."/>
            <person name="Lage O.M."/>
            <person name="Pohl T."/>
            <person name="Merkel B.J."/>
            <person name="Hornburger P."/>
            <person name="Mueller R.-W."/>
            <person name="Bruemmer F."/>
            <person name="Labrenz M."/>
            <person name="Spormann A.M."/>
            <person name="Op den Camp H."/>
            <person name="Overmann J."/>
            <person name="Amann R."/>
            <person name="Jetten M.S.M."/>
            <person name="Mascher T."/>
            <person name="Medema M.H."/>
            <person name="Devos D.P."/>
            <person name="Kaster A.-K."/>
            <person name="Ovreas L."/>
            <person name="Rohde M."/>
            <person name="Galperin M.Y."/>
            <person name="Jogler C."/>
        </authorList>
    </citation>
    <scope>NUCLEOTIDE SEQUENCE [LARGE SCALE GENOMIC DNA]</scope>
    <source>
        <strain evidence="1 2">Mal33</strain>
    </source>
</reference>
<proteinExistence type="predicted"/>
<organism evidence="1 2">
    <name type="scientific">Rosistilla oblonga</name>
    <dbReference type="NCBI Taxonomy" id="2527990"/>
    <lineage>
        <taxon>Bacteria</taxon>
        <taxon>Pseudomonadati</taxon>
        <taxon>Planctomycetota</taxon>
        <taxon>Planctomycetia</taxon>
        <taxon>Pirellulales</taxon>
        <taxon>Pirellulaceae</taxon>
        <taxon>Rosistilla</taxon>
    </lineage>
</organism>
<evidence type="ECO:0000313" key="1">
    <source>
        <dbReference type="EMBL" id="QDV56480.1"/>
    </source>
</evidence>
<name>A0A518ITU2_9BACT</name>
<dbReference type="AlphaFoldDB" id="A0A518ITU2"/>
<accession>A0A518ITU2</accession>
<evidence type="ECO:0000313" key="2">
    <source>
        <dbReference type="Proteomes" id="UP000316770"/>
    </source>
</evidence>
<protein>
    <submittedName>
        <fullName evidence="1">Uncharacterized protein</fullName>
    </submittedName>
</protein>
<dbReference type="EMBL" id="CP036318">
    <property type="protein sequence ID" value="QDV56480.1"/>
    <property type="molecule type" value="Genomic_DNA"/>
</dbReference>
<sequence length="224" mass="23729">MCPYSFCPIGNTQRSVSDSPGLTMIAGSMKNEQSDVKSHREKSIVCDRLRSAAITVRCGGIDPPLFDVTCGTVRCSPNPNNTRSRPPVFWMMQLALSSAIRIVRSTTSCGDSRHCLTVSSSIVNAFSLLAMNCAHCEALSAAALPALICHAAITTATTAPIAAIAHCTTHPKLSLSFIESGSICIASVGESASRLLFSRESKTIAIPGRLNLLQMVKKGCARGE</sequence>
<dbReference type="Proteomes" id="UP000316770">
    <property type="component" value="Chromosome"/>
</dbReference>
<gene>
    <name evidence="1" type="ORF">Mal33_24700</name>
</gene>